<feature type="transmembrane region" description="Helical" evidence="6">
    <location>
        <begin position="86"/>
        <end position="105"/>
    </location>
</feature>
<evidence type="ECO:0000256" key="3">
    <source>
        <dbReference type="ARBA" id="ARBA00022989"/>
    </source>
</evidence>
<evidence type="ECO:0000256" key="4">
    <source>
        <dbReference type="ARBA" id="ARBA00023136"/>
    </source>
</evidence>
<dbReference type="PANTHER" id="PTHR23507:SF1">
    <property type="entry name" value="FI18259P1-RELATED"/>
    <property type="match status" value="1"/>
</dbReference>
<feature type="transmembrane region" description="Helical" evidence="6">
    <location>
        <begin position="383"/>
        <end position="409"/>
    </location>
</feature>
<dbReference type="SUPFAM" id="SSF103473">
    <property type="entry name" value="MFS general substrate transporter"/>
    <property type="match status" value="1"/>
</dbReference>
<evidence type="ECO:0000256" key="1">
    <source>
        <dbReference type="ARBA" id="ARBA00004141"/>
    </source>
</evidence>
<dbReference type="AlphaFoldDB" id="A0A0L0FS26"/>
<organism evidence="7 8">
    <name type="scientific">Sphaeroforma arctica JP610</name>
    <dbReference type="NCBI Taxonomy" id="667725"/>
    <lineage>
        <taxon>Eukaryota</taxon>
        <taxon>Ichthyosporea</taxon>
        <taxon>Ichthyophonida</taxon>
        <taxon>Sphaeroforma</taxon>
    </lineage>
</organism>
<dbReference type="GO" id="GO:0022857">
    <property type="term" value="F:transmembrane transporter activity"/>
    <property type="evidence" value="ECO:0007669"/>
    <property type="project" value="InterPro"/>
</dbReference>
<name>A0A0L0FS26_9EUKA</name>
<evidence type="ECO:0000313" key="7">
    <source>
        <dbReference type="EMBL" id="KNC79509.1"/>
    </source>
</evidence>
<dbReference type="Pfam" id="PF07690">
    <property type="entry name" value="MFS_1"/>
    <property type="match status" value="1"/>
</dbReference>
<keyword evidence="4 6" id="KW-0472">Membrane</keyword>
<feature type="transmembrane region" description="Helical" evidence="6">
    <location>
        <begin position="117"/>
        <end position="137"/>
    </location>
</feature>
<dbReference type="GeneID" id="25908599"/>
<evidence type="ECO:0008006" key="9">
    <source>
        <dbReference type="Google" id="ProtNLM"/>
    </source>
</evidence>
<feature type="transmembrane region" description="Helical" evidence="6">
    <location>
        <begin position="421"/>
        <end position="443"/>
    </location>
</feature>
<keyword evidence="2 6" id="KW-0812">Transmembrane</keyword>
<feature type="transmembrane region" description="Helical" evidence="6">
    <location>
        <begin position="213"/>
        <end position="241"/>
    </location>
</feature>
<feature type="transmembrane region" description="Helical" evidence="6">
    <location>
        <begin position="177"/>
        <end position="201"/>
    </location>
</feature>
<dbReference type="GO" id="GO:0016020">
    <property type="term" value="C:membrane"/>
    <property type="evidence" value="ECO:0007669"/>
    <property type="project" value="UniProtKB-SubCell"/>
</dbReference>
<dbReference type="OrthoDB" id="196650at2759"/>
<accession>A0A0L0FS26</accession>
<comment type="subcellular location">
    <subcellularLocation>
        <location evidence="1">Membrane</location>
        <topology evidence="1">Multi-pass membrane protein</topology>
    </subcellularLocation>
</comment>
<feature type="transmembrane region" description="Helical" evidence="6">
    <location>
        <begin position="545"/>
        <end position="564"/>
    </location>
</feature>
<feature type="transmembrane region" description="Helical" evidence="6">
    <location>
        <begin position="450"/>
        <end position="469"/>
    </location>
</feature>
<protein>
    <recommendedName>
        <fullName evidence="9">Major facilitator superfamily (MFS) profile domain-containing protein</fullName>
    </recommendedName>
</protein>
<feature type="compositionally biased region" description="Polar residues" evidence="5">
    <location>
        <begin position="279"/>
        <end position="300"/>
    </location>
</feature>
<dbReference type="InterPro" id="IPR036259">
    <property type="entry name" value="MFS_trans_sf"/>
</dbReference>
<feature type="region of interest" description="Disordered" evidence="5">
    <location>
        <begin position="253"/>
        <end position="312"/>
    </location>
</feature>
<dbReference type="EMBL" id="KQ242292">
    <property type="protein sequence ID" value="KNC79509.1"/>
    <property type="molecule type" value="Genomic_DNA"/>
</dbReference>
<sequence length="611" mass="65704">MVVIAKVQEWWGILALTLRGLKRVLFISAVCQVLVILSNDLVLPFVRSNISCDTPVDPSIEPGSPLWSGSELCGDRSYVLNQGQDIVGVATSVKLVTSTVTIPILASIADVYGRKPVVLYALWALTIAFIVFLLMSLLEGYTWVVYIASIIVGNSTVLQSLFNAITSDIIGDGNDKAQAFSFTVFNVVNTVCGALGGLIGIGIKRMFLENYGIVWVSLIGAVCVLAIGTFVVLPETALVIIGRRPSLYQGKASLSNGDMDESADDTAHAKVPSSHDGDYNSSTINVGNTQSSITLSSAGPSSKPRAINDDETVNEPGVKLKNAFSDTGTERILETVKSLDDSSFHAQFEINPDKVHPPTEGLSIKEKIMLLMHDMRETWNDPFLVWVACGLFFFHLAMAVTSVLASFSMSAFDFEQGDMELIFIYVSPVGALAVVGAGPLSVTLGGGERVLFILAIFVFLAQLAFFLSVMVWQGLFYVGMALVSVGIASPMVAAIIASSRYGSRRQARAQGTMSTAIVAALAIGIPLHSIWLYDSNNTTGTEGGLMFIAGMIFSFLSVCVYGYVGFMRERLLRVGEHVGVSMEDSNMDSHSQLDSSMKTYSLRDTSAKTSV</sequence>
<feature type="transmembrane region" description="Helical" evidence="6">
    <location>
        <begin position="475"/>
        <end position="497"/>
    </location>
</feature>
<evidence type="ECO:0000256" key="5">
    <source>
        <dbReference type="SAM" id="MobiDB-lite"/>
    </source>
</evidence>
<dbReference type="RefSeq" id="XP_014153411.1">
    <property type="nucleotide sequence ID" value="XM_014297936.1"/>
</dbReference>
<feature type="transmembrane region" description="Helical" evidence="6">
    <location>
        <begin position="143"/>
        <end position="165"/>
    </location>
</feature>
<feature type="transmembrane region" description="Helical" evidence="6">
    <location>
        <begin position="24"/>
        <end position="46"/>
    </location>
</feature>
<feature type="transmembrane region" description="Helical" evidence="6">
    <location>
        <begin position="509"/>
        <end position="533"/>
    </location>
</feature>
<dbReference type="InterPro" id="IPR011701">
    <property type="entry name" value="MFS"/>
</dbReference>
<evidence type="ECO:0000256" key="2">
    <source>
        <dbReference type="ARBA" id="ARBA00022692"/>
    </source>
</evidence>
<feature type="compositionally biased region" description="Basic and acidic residues" evidence="5">
    <location>
        <begin position="265"/>
        <end position="278"/>
    </location>
</feature>
<gene>
    <name evidence="7" type="ORF">SARC_08095</name>
</gene>
<evidence type="ECO:0000256" key="6">
    <source>
        <dbReference type="SAM" id="Phobius"/>
    </source>
</evidence>
<dbReference type="PANTHER" id="PTHR23507">
    <property type="entry name" value="ZGC:174356"/>
    <property type="match status" value="1"/>
</dbReference>
<reference evidence="7 8" key="1">
    <citation type="submission" date="2011-02" db="EMBL/GenBank/DDBJ databases">
        <title>The Genome Sequence of Sphaeroforma arctica JP610.</title>
        <authorList>
            <consortium name="The Broad Institute Genome Sequencing Platform"/>
            <person name="Russ C."/>
            <person name="Cuomo C."/>
            <person name="Young S.K."/>
            <person name="Zeng Q."/>
            <person name="Gargeya S."/>
            <person name="Alvarado L."/>
            <person name="Berlin A."/>
            <person name="Chapman S.B."/>
            <person name="Chen Z."/>
            <person name="Freedman E."/>
            <person name="Gellesch M."/>
            <person name="Goldberg J."/>
            <person name="Griggs A."/>
            <person name="Gujja S."/>
            <person name="Heilman E."/>
            <person name="Heiman D."/>
            <person name="Howarth C."/>
            <person name="Mehta T."/>
            <person name="Neiman D."/>
            <person name="Pearson M."/>
            <person name="Roberts A."/>
            <person name="Saif S."/>
            <person name="Shea T."/>
            <person name="Shenoy N."/>
            <person name="Sisk P."/>
            <person name="Stolte C."/>
            <person name="Sykes S."/>
            <person name="White J."/>
            <person name="Yandava C."/>
            <person name="Burger G."/>
            <person name="Gray M.W."/>
            <person name="Holland P.W.H."/>
            <person name="King N."/>
            <person name="Lang F.B.F."/>
            <person name="Roger A.J."/>
            <person name="Ruiz-Trillo I."/>
            <person name="Haas B."/>
            <person name="Nusbaum C."/>
            <person name="Birren B."/>
        </authorList>
    </citation>
    <scope>NUCLEOTIDE SEQUENCE [LARGE SCALE GENOMIC DNA]</scope>
    <source>
        <strain evidence="7 8">JP610</strain>
    </source>
</reference>
<evidence type="ECO:0000313" key="8">
    <source>
        <dbReference type="Proteomes" id="UP000054560"/>
    </source>
</evidence>
<proteinExistence type="predicted"/>
<keyword evidence="3 6" id="KW-1133">Transmembrane helix</keyword>
<keyword evidence="8" id="KW-1185">Reference proteome</keyword>
<dbReference type="Gene3D" id="1.20.1250.20">
    <property type="entry name" value="MFS general substrate transporter like domains"/>
    <property type="match status" value="2"/>
</dbReference>
<dbReference type="Proteomes" id="UP000054560">
    <property type="component" value="Unassembled WGS sequence"/>
</dbReference>